<evidence type="ECO:0000256" key="2">
    <source>
        <dbReference type="ARBA" id="ARBA00023315"/>
    </source>
</evidence>
<reference evidence="4 5" key="1">
    <citation type="submission" date="2020-08" db="EMBL/GenBank/DDBJ databases">
        <title>Genomic Encyclopedia of Type Strains, Phase IV (KMG-IV): sequencing the most valuable type-strain genomes for metagenomic binning, comparative biology and taxonomic classification.</title>
        <authorList>
            <person name="Goeker M."/>
        </authorList>
    </citation>
    <scope>NUCLEOTIDE SEQUENCE [LARGE SCALE GENOMIC DNA]</scope>
    <source>
        <strain evidence="4 5">DSM 19512</strain>
    </source>
</reference>
<dbReference type="Gene3D" id="3.40.630.30">
    <property type="match status" value="1"/>
</dbReference>
<dbReference type="InterPro" id="IPR016181">
    <property type="entry name" value="Acyl_CoA_acyltransferase"/>
</dbReference>
<sequence>MSFLDAASSEGPFVLTEHDAVDVLDLYARCIDYFMLQDGEPATLADAIELFWDVPEEKSAVDQTVMGWRGENGLMAVGAILRDYPSNGVWYLGFMIVDAAARGKGIGRSIYDVIERWAVDRGAQEIRLAVLEVNGAAERFWRSLGYRELRRVGPDTFKARSHHRVELCRLLGGNLPA</sequence>
<keyword evidence="2" id="KW-0012">Acyltransferase</keyword>
<dbReference type="Pfam" id="PF00583">
    <property type="entry name" value="Acetyltransf_1"/>
    <property type="match status" value="1"/>
</dbReference>
<dbReference type="InterPro" id="IPR000182">
    <property type="entry name" value="GNAT_dom"/>
</dbReference>
<dbReference type="AlphaFoldDB" id="A0A7W6A738"/>
<dbReference type="PANTHER" id="PTHR43877:SF2">
    <property type="entry name" value="AMINOALKYLPHOSPHONATE N-ACETYLTRANSFERASE-RELATED"/>
    <property type="match status" value="1"/>
</dbReference>
<evidence type="ECO:0000256" key="1">
    <source>
        <dbReference type="ARBA" id="ARBA00022679"/>
    </source>
</evidence>
<accession>A0A7W6A738</accession>
<evidence type="ECO:0000313" key="4">
    <source>
        <dbReference type="EMBL" id="MBB3878376.1"/>
    </source>
</evidence>
<evidence type="ECO:0000259" key="3">
    <source>
        <dbReference type="PROSITE" id="PS51186"/>
    </source>
</evidence>
<comment type="caution">
    <text evidence="4">The sequence shown here is derived from an EMBL/GenBank/DDBJ whole genome shotgun (WGS) entry which is preliminary data.</text>
</comment>
<gene>
    <name evidence="4" type="ORF">GGR48_000779</name>
</gene>
<name>A0A7W6A738_9SPHN</name>
<dbReference type="EMBL" id="JACIDH010000001">
    <property type="protein sequence ID" value="MBB3878376.1"/>
    <property type="molecule type" value="Genomic_DNA"/>
</dbReference>
<dbReference type="RefSeq" id="WP_183950531.1">
    <property type="nucleotide sequence ID" value="NZ_JACIDH010000001.1"/>
</dbReference>
<organism evidence="4 5">
    <name type="scientific">Sphingomonas pseudosanguinis</name>
    <dbReference type="NCBI Taxonomy" id="413712"/>
    <lineage>
        <taxon>Bacteria</taxon>
        <taxon>Pseudomonadati</taxon>
        <taxon>Pseudomonadota</taxon>
        <taxon>Alphaproteobacteria</taxon>
        <taxon>Sphingomonadales</taxon>
        <taxon>Sphingomonadaceae</taxon>
        <taxon>Sphingomonas</taxon>
    </lineage>
</organism>
<dbReference type="PANTHER" id="PTHR43877">
    <property type="entry name" value="AMINOALKYLPHOSPHONATE N-ACETYLTRANSFERASE-RELATED-RELATED"/>
    <property type="match status" value="1"/>
</dbReference>
<keyword evidence="5" id="KW-1185">Reference proteome</keyword>
<dbReference type="SUPFAM" id="SSF55729">
    <property type="entry name" value="Acyl-CoA N-acyltransferases (Nat)"/>
    <property type="match status" value="1"/>
</dbReference>
<dbReference type="CDD" id="cd04301">
    <property type="entry name" value="NAT_SF"/>
    <property type="match status" value="1"/>
</dbReference>
<dbReference type="InterPro" id="IPR050832">
    <property type="entry name" value="Bact_Acetyltransf"/>
</dbReference>
<protein>
    <submittedName>
        <fullName evidence="4">GNAT superfamily N-acetyltransferase</fullName>
    </submittedName>
</protein>
<dbReference type="Proteomes" id="UP000538670">
    <property type="component" value="Unassembled WGS sequence"/>
</dbReference>
<dbReference type="GO" id="GO:0016747">
    <property type="term" value="F:acyltransferase activity, transferring groups other than amino-acyl groups"/>
    <property type="evidence" value="ECO:0007669"/>
    <property type="project" value="InterPro"/>
</dbReference>
<dbReference type="PROSITE" id="PS51186">
    <property type="entry name" value="GNAT"/>
    <property type="match status" value="1"/>
</dbReference>
<keyword evidence="1 4" id="KW-0808">Transferase</keyword>
<proteinExistence type="predicted"/>
<feature type="domain" description="N-acetyltransferase" evidence="3">
    <location>
        <begin position="21"/>
        <end position="171"/>
    </location>
</feature>
<evidence type="ECO:0000313" key="5">
    <source>
        <dbReference type="Proteomes" id="UP000538670"/>
    </source>
</evidence>